<accession>A0AAV4CBR2</accession>
<organism evidence="10 11">
    <name type="scientific">Plakobranchus ocellatus</name>
    <dbReference type="NCBI Taxonomy" id="259542"/>
    <lineage>
        <taxon>Eukaryota</taxon>
        <taxon>Metazoa</taxon>
        <taxon>Spiralia</taxon>
        <taxon>Lophotrochozoa</taxon>
        <taxon>Mollusca</taxon>
        <taxon>Gastropoda</taxon>
        <taxon>Heterobranchia</taxon>
        <taxon>Euthyneura</taxon>
        <taxon>Panpulmonata</taxon>
        <taxon>Sacoglossa</taxon>
        <taxon>Placobranchoidea</taxon>
        <taxon>Plakobranchidae</taxon>
        <taxon>Plakobranchus</taxon>
    </lineage>
</organism>
<dbReference type="InterPro" id="IPR047021">
    <property type="entry name" value="REXO1/3/4-like"/>
</dbReference>
<proteinExistence type="inferred from homology"/>
<dbReference type="InterPro" id="IPR037431">
    <property type="entry name" value="REX4_DEDDh_dom"/>
</dbReference>
<dbReference type="CDD" id="cd06144">
    <property type="entry name" value="REX4_like"/>
    <property type="match status" value="1"/>
</dbReference>
<evidence type="ECO:0000256" key="4">
    <source>
        <dbReference type="ARBA" id="ARBA00022722"/>
    </source>
</evidence>
<dbReference type="GO" id="GO:0006364">
    <property type="term" value="P:rRNA processing"/>
    <property type="evidence" value="ECO:0007669"/>
    <property type="project" value="InterPro"/>
</dbReference>
<name>A0AAV4CBR2_9GAST</name>
<dbReference type="Proteomes" id="UP000735302">
    <property type="component" value="Unassembled WGS sequence"/>
</dbReference>
<sequence>MSSNQNFKKIVATGATVKNNGTQLDNRLVREIGISQFTTANSLPKKHPSAEKAPSGAKNTSKSQSASSQVFPAESSSQKSHQIQASRLGSHTTQVMDTGGATSTDFPGKRKRRKGSKKVHDGISNWANLCSKLKIDPTRKNKNISKFQVENKDESPNPPVRQETKPEIWFDNVDKILIEGELTADSSSASTSKDLVKPDSYRGVTHCVAMDCEMVGVGQGGEESILARVSIVNHYGVCLYDKFVLPRERVTDYRTHVSGVTKENLSTGEEFTKVQQEVSEIIKGKILVGHALHNDLKVLFLTHPHKMIRDTSKYKPFRQLLKGGIPSLKKLADKVLGVSVQEGQHSSVQDAQAAMRLYTMHRQRWEKDLRQLWKQDKKKMKKKTKKKQGKQAQS</sequence>
<gene>
    <name evidence="10" type="ORF">PoB_005536500</name>
</gene>
<evidence type="ECO:0000256" key="5">
    <source>
        <dbReference type="ARBA" id="ARBA00022801"/>
    </source>
</evidence>
<feature type="compositionally biased region" description="Polar residues" evidence="8">
    <location>
        <begin position="57"/>
        <end position="105"/>
    </location>
</feature>
<dbReference type="FunFam" id="3.30.420.10:FF:000007">
    <property type="entry name" value="Interferon-stimulated exonuclease gene 20"/>
    <property type="match status" value="1"/>
</dbReference>
<dbReference type="Gene3D" id="3.30.420.10">
    <property type="entry name" value="Ribonuclease H-like superfamily/Ribonuclease H"/>
    <property type="match status" value="1"/>
</dbReference>
<comment type="subcellular location">
    <subcellularLocation>
        <location evidence="1">Nucleus</location>
    </subcellularLocation>
</comment>
<dbReference type="GO" id="GO:0005634">
    <property type="term" value="C:nucleus"/>
    <property type="evidence" value="ECO:0007669"/>
    <property type="project" value="UniProtKB-SubCell"/>
</dbReference>
<feature type="domain" description="Exonuclease" evidence="9">
    <location>
        <begin position="206"/>
        <end position="367"/>
    </location>
</feature>
<keyword evidence="4" id="KW-0540">Nuclease</keyword>
<dbReference type="PANTHER" id="PTHR12801:SF158">
    <property type="entry name" value="RNA EXONUCLEASE 4"/>
    <property type="match status" value="1"/>
</dbReference>
<keyword evidence="5" id="KW-0378">Hydrolase</keyword>
<evidence type="ECO:0000256" key="7">
    <source>
        <dbReference type="ARBA" id="ARBA00023242"/>
    </source>
</evidence>
<evidence type="ECO:0000256" key="3">
    <source>
        <dbReference type="ARBA" id="ARBA00016937"/>
    </source>
</evidence>
<dbReference type="InterPro" id="IPR036397">
    <property type="entry name" value="RNaseH_sf"/>
</dbReference>
<keyword evidence="7" id="KW-0539">Nucleus</keyword>
<comment type="similarity">
    <text evidence="2">Belongs to the REXO4 family.</text>
</comment>
<evidence type="ECO:0000256" key="8">
    <source>
        <dbReference type="SAM" id="MobiDB-lite"/>
    </source>
</evidence>
<dbReference type="EMBL" id="BLXT01006084">
    <property type="protein sequence ID" value="GFO28860.1"/>
    <property type="molecule type" value="Genomic_DNA"/>
</dbReference>
<dbReference type="SUPFAM" id="SSF53098">
    <property type="entry name" value="Ribonuclease H-like"/>
    <property type="match status" value="1"/>
</dbReference>
<comment type="caution">
    <text evidence="10">The sequence shown here is derived from an EMBL/GenBank/DDBJ whole genome shotgun (WGS) entry which is preliminary data.</text>
</comment>
<protein>
    <recommendedName>
        <fullName evidence="3">RNA exonuclease 4</fullName>
    </recommendedName>
</protein>
<dbReference type="Pfam" id="PF00929">
    <property type="entry name" value="RNase_T"/>
    <property type="match status" value="1"/>
</dbReference>
<keyword evidence="11" id="KW-1185">Reference proteome</keyword>
<dbReference type="InterPro" id="IPR012337">
    <property type="entry name" value="RNaseH-like_sf"/>
</dbReference>
<evidence type="ECO:0000256" key="2">
    <source>
        <dbReference type="ARBA" id="ARBA00010489"/>
    </source>
</evidence>
<dbReference type="PANTHER" id="PTHR12801">
    <property type="entry name" value="RNA EXONUCLEASE REXO1 / RECO3 FAMILY MEMBER-RELATED"/>
    <property type="match status" value="1"/>
</dbReference>
<dbReference type="InterPro" id="IPR013520">
    <property type="entry name" value="Ribonucl_H"/>
</dbReference>
<dbReference type="SMART" id="SM00479">
    <property type="entry name" value="EXOIII"/>
    <property type="match status" value="1"/>
</dbReference>
<keyword evidence="6 10" id="KW-0269">Exonuclease</keyword>
<dbReference type="GO" id="GO:0008408">
    <property type="term" value="F:3'-5' exonuclease activity"/>
    <property type="evidence" value="ECO:0007669"/>
    <property type="project" value="InterPro"/>
</dbReference>
<reference evidence="10 11" key="1">
    <citation type="journal article" date="2021" name="Elife">
        <title>Chloroplast acquisition without the gene transfer in kleptoplastic sea slugs, Plakobranchus ocellatus.</title>
        <authorList>
            <person name="Maeda T."/>
            <person name="Takahashi S."/>
            <person name="Yoshida T."/>
            <person name="Shimamura S."/>
            <person name="Takaki Y."/>
            <person name="Nagai Y."/>
            <person name="Toyoda A."/>
            <person name="Suzuki Y."/>
            <person name="Arimoto A."/>
            <person name="Ishii H."/>
            <person name="Satoh N."/>
            <person name="Nishiyama T."/>
            <person name="Hasebe M."/>
            <person name="Maruyama T."/>
            <person name="Minagawa J."/>
            <person name="Obokata J."/>
            <person name="Shigenobu S."/>
        </authorList>
    </citation>
    <scope>NUCLEOTIDE SEQUENCE [LARGE SCALE GENOMIC DNA]</scope>
</reference>
<evidence type="ECO:0000313" key="10">
    <source>
        <dbReference type="EMBL" id="GFO28860.1"/>
    </source>
</evidence>
<feature type="region of interest" description="Disordered" evidence="8">
    <location>
        <begin position="39"/>
        <end position="120"/>
    </location>
</feature>
<dbReference type="GO" id="GO:0003676">
    <property type="term" value="F:nucleic acid binding"/>
    <property type="evidence" value="ECO:0007669"/>
    <property type="project" value="InterPro"/>
</dbReference>
<evidence type="ECO:0000259" key="9">
    <source>
        <dbReference type="SMART" id="SM00479"/>
    </source>
</evidence>
<evidence type="ECO:0000256" key="1">
    <source>
        <dbReference type="ARBA" id="ARBA00004123"/>
    </source>
</evidence>
<feature type="compositionally biased region" description="Basic residues" evidence="8">
    <location>
        <begin position="376"/>
        <end position="394"/>
    </location>
</feature>
<feature type="region of interest" description="Disordered" evidence="8">
    <location>
        <begin position="372"/>
        <end position="394"/>
    </location>
</feature>
<evidence type="ECO:0000256" key="6">
    <source>
        <dbReference type="ARBA" id="ARBA00022839"/>
    </source>
</evidence>
<dbReference type="AlphaFoldDB" id="A0AAV4CBR2"/>
<evidence type="ECO:0000313" key="11">
    <source>
        <dbReference type="Proteomes" id="UP000735302"/>
    </source>
</evidence>